<dbReference type="EMBL" id="BMQB01000004">
    <property type="protein sequence ID" value="GGJ93638.1"/>
    <property type="molecule type" value="Genomic_DNA"/>
</dbReference>
<feature type="domain" description="DUF8010" evidence="1">
    <location>
        <begin position="9"/>
        <end position="97"/>
    </location>
</feature>
<evidence type="ECO:0000313" key="3">
    <source>
        <dbReference type="EMBL" id="GGJ93638.1"/>
    </source>
</evidence>
<dbReference type="InterPro" id="IPR058323">
    <property type="entry name" value="DUF8010"/>
</dbReference>
<evidence type="ECO:0000313" key="4">
    <source>
        <dbReference type="Proteomes" id="UP000649739"/>
    </source>
</evidence>
<protein>
    <submittedName>
        <fullName evidence="3">Uncharacterized protein</fullName>
    </submittedName>
</protein>
<dbReference type="AlphaFoldDB" id="A0A8J3BB62"/>
<name>A0A8J3BB62_9ACTN</name>
<dbReference type="Proteomes" id="UP000649739">
    <property type="component" value="Unassembled WGS sequence"/>
</dbReference>
<proteinExistence type="predicted"/>
<dbReference type="Pfam" id="PF26035">
    <property type="entry name" value="DUF8010"/>
    <property type="match status" value="1"/>
</dbReference>
<organism evidence="3 4">
    <name type="scientific">Pilimelia anulata</name>
    <dbReference type="NCBI Taxonomy" id="53371"/>
    <lineage>
        <taxon>Bacteria</taxon>
        <taxon>Bacillati</taxon>
        <taxon>Actinomycetota</taxon>
        <taxon>Actinomycetes</taxon>
        <taxon>Micromonosporales</taxon>
        <taxon>Micromonosporaceae</taxon>
        <taxon>Pilimelia</taxon>
    </lineage>
</organism>
<keyword evidence="4" id="KW-1185">Reference proteome</keyword>
<gene>
    <name evidence="3" type="ORF">GCM10010123_24380</name>
</gene>
<dbReference type="Pfam" id="PF26572">
    <property type="entry name" value="DUF8185"/>
    <property type="match status" value="1"/>
</dbReference>
<evidence type="ECO:0000259" key="2">
    <source>
        <dbReference type="Pfam" id="PF26572"/>
    </source>
</evidence>
<comment type="caution">
    <text evidence="3">The sequence shown here is derived from an EMBL/GenBank/DDBJ whole genome shotgun (WGS) entry which is preliminary data.</text>
</comment>
<reference evidence="3" key="2">
    <citation type="submission" date="2020-09" db="EMBL/GenBank/DDBJ databases">
        <authorList>
            <person name="Sun Q."/>
            <person name="Ohkuma M."/>
        </authorList>
    </citation>
    <scope>NUCLEOTIDE SEQUENCE</scope>
    <source>
        <strain evidence="3">JCM 3090</strain>
    </source>
</reference>
<sequence length="250" mass="26084">MTGVPHGLGESADAGVFLARLTRLDAAAVVRLRPAPGGGTALWAALPWRVLVTRALAAAGPRDAAGAALDATVPAAALRDALAAGEPALPARVDTQWRWPLPGGPGRTVERVPVAALAAAAAAAGEALRRTLGQRAVGERVLRDALLDHVTITVNPDKSLDNSDDFAEPSREPVAVPQRLIQAVVRMGFLGALNGVAKRDVDVRVSGTWVGLAARYGTAWLPPTSGFTLNTQFVHTFGHDRLASSVQQWT</sequence>
<dbReference type="InterPro" id="IPR058498">
    <property type="entry name" value="DUF8185"/>
</dbReference>
<feature type="domain" description="DUF8185" evidence="2">
    <location>
        <begin position="102"/>
        <end position="222"/>
    </location>
</feature>
<evidence type="ECO:0000259" key="1">
    <source>
        <dbReference type="Pfam" id="PF26035"/>
    </source>
</evidence>
<reference evidence="3" key="1">
    <citation type="journal article" date="2014" name="Int. J. Syst. Evol. Microbiol.">
        <title>Complete genome sequence of Corynebacterium casei LMG S-19264T (=DSM 44701T), isolated from a smear-ripened cheese.</title>
        <authorList>
            <consortium name="US DOE Joint Genome Institute (JGI-PGF)"/>
            <person name="Walter F."/>
            <person name="Albersmeier A."/>
            <person name="Kalinowski J."/>
            <person name="Ruckert C."/>
        </authorList>
    </citation>
    <scope>NUCLEOTIDE SEQUENCE</scope>
    <source>
        <strain evidence="3">JCM 3090</strain>
    </source>
</reference>
<accession>A0A8J3BB62</accession>